<dbReference type="EMBL" id="VSRR010087040">
    <property type="protein sequence ID" value="MPC91230.1"/>
    <property type="molecule type" value="Genomic_DNA"/>
</dbReference>
<gene>
    <name evidence="1" type="ORF">E2C01_086254</name>
</gene>
<evidence type="ECO:0000313" key="2">
    <source>
        <dbReference type="Proteomes" id="UP000324222"/>
    </source>
</evidence>
<keyword evidence="2" id="KW-1185">Reference proteome</keyword>
<reference evidence="1 2" key="1">
    <citation type="submission" date="2019-05" db="EMBL/GenBank/DDBJ databases">
        <title>Another draft genome of Portunus trituberculatus and its Hox gene families provides insights of decapod evolution.</title>
        <authorList>
            <person name="Jeong J.-H."/>
            <person name="Song I."/>
            <person name="Kim S."/>
            <person name="Choi T."/>
            <person name="Kim D."/>
            <person name="Ryu S."/>
            <person name="Kim W."/>
        </authorList>
    </citation>
    <scope>NUCLEOTIDE SEQUENCE [LARGE SCALE GENOMIC DNA]</scope>
    <source>
        <tissue evidence="1">Muscle</tissue>
    </source>
</reference>
<dbReference type="AlphaFoldDB" id="A0A5B7J3B1"/>
<accession>A0A5B7J3B1</accession>
<comment type="caution">
    <text evidence="1">The sequence shown here is derived from an EMBL/GenBank/DDBJ whole genome shotgun (WGS) entry which is preliminary data.</text>
</comment>
<name>A0A5B7J3B1_PORTR</name>
<evidence type="ECO:0000313" key="1">
    <source>
        <dbReference type="EMBL" id="MPC91230.1"/>
    </source>
</evidence>
<proteinExistence type="predicted"/>
<sequence length="97" mass="10479">MLNAATFTCLHPSFLPLSTCYPGDHVLHSAESPRHLCCKLGHVASDVPMVLLTTCHPPPPLPHPLSAPPFLFPTRRLLHSPPPGYTLPAAIHPWAAP</sequence>
<protein>
    <submittedName>
        <fullName evidence="1">Uncharacterized protein</fullName>
    </submittedName>
</protein>
<organism evidence="1 2">
    <name type="scientific">Portunus trituberculatus</name>
    <name type="common">Swimming crab</name>
    <name type="synonym">Neptunus trituberculatus</name>
    <dbReference type="NCBI Taxonomy" id="210409"/>
    <lineage>
        <taxon>Eukaryota</taxon>
        <taxon>Metazoa</taxon>
        <taxon>Ecdysozoa</taxon>
        <taxon>Arthropoda</taxon>
        <taxon>Crustacea</taxon>
        <taxon>Multicrustacea</taxon>
        <taxon>Malacostraca</taxon>
        <taxon>Eumalacostraca</taxon>
        <taxon>Eucarida</taxon>
        <taxon>Decapoda</taxon>
        <taxon>Pleocyemata</taxon>
        <taxon>Brachyura</taxon>
        <taxon>Eubrachyura</taxon>
        <taxon>Portunoidea</taxon>
        <taxon>Portunidae</taxon>
        <taxon>Portuninae</taxon>
        <taxon>Portunus</taxon>
    </lineage>
</organism>
<dbReference type="Proteomes" id="UP000324222">
    <property type="component" value="Unassembled WGS sequence"/>
</dbReference>